<comment type="caution">
    <text evidence="8">The sequence shown here is derived from an EMBL/GenBank/DDBJ whole genome shotgun (WGS) entry which is preliminary data.</text>
</comment>
<feature type="transmembrane region" description="Helical" evidence="6">
    <location>
        <begin position="58"/>
        <end position="75"/>
    </location>
</feature>
<dbReference type="PANTHER" id="PTHR23502:SF51">
    <property type="entry name" value="QUINIDINE RESISTANCE PROTEIN 1-RELATED"/>
    <property type="match status" value="1"/>
</dbReference>
<name>A0A4Z1H5R4_9HELO</name>
<evidence type="ECO:0000256" key="1">
    <source>
        <dbReference type="ARBA" id="ARBA00004141"/>
    </source>
</evidence>
<dbReference type="Proteomes" id="UP000297527">
    <property type="component" value="Unassembled WGS sequence"/>
</dbReference>
<comment type="subcellular location">
    <subcellularLocation>
        <location evidence="1">Membrane</location>
        <topology evidence="1">Multi-pass membrane protein</topology>
    </subcellularLocation>
</comment>
<evidence type="ECO:0000313" key="8">
    <source>
        <dbReference type="EMBL" id="TGO44115.1"/>
    </source>
</evidence>
<dbReference type="InterPro" id="IPR011701">
    <property type="entry name" value="MFS"/>
</dbReference>
<keyword evidence="5 6" id="KW-0472">Membrane</keyword>
<dbReference type="GO" id="GO:0022857">
    <property type="term" value="F:transmembrane transporter activity"/>
    <property type="evidence" value="ECO:0007669"/>
    <property type="project" value="InterPro"/>
</dbReference>
<evidence type="ECO:0000256" key="5">
    <source>
        <dbReference type="ARBA" id="ARBA00023136"/>
    </source>
</evidence>
<keyword evidence="2" id="KW-0813">Transport</keyword>
<sequence>MSSPISANIYFPCVPLLQHGTNVSLQLINTTIIADLIIQGIAPAFLGGLLDGLGRRPVYLICFTSYIAASIGLALQDSYDSLLVVRMLQNVVASAPSAIGYGIVSDIATSAERGRMLDPAMLLE</sequence>
<dbReference type="InterPro" id="IPR020846">
    <property type="entry name" value="MFS_dom"/>
</dbReference>
<reference evidence="8 9" key="1">
    <citation type="submission" date="2017-12" db="EMBL/GenBank/DDBJ databases">
        <title>Comparative genomics of Botrytis spp.</title>
        <authorList>
            <person name="Valero-Jimenez C.A."/>
            <person name="Tapia P."/>
            <person name="Veloso J."/>
            <person name="Silva-Moreno E."/>
            <person name="Staats M."/>
            <person name="Valdes J.H."/>
            <person name="Van Kan J.A.L."/>
        </authorList>
    </citation>
    <scope>NUCLEOTIDE SEQUENCE [LARGE SCALE GENOMIC DNA]</scope>
    <source>
        <strain evidence="8 9">MUCL11595</strain>
    </source>
</reference>
<dbReference type="SUPFAM" id="SSF103473">
    <property type="entry name" value="MFS general substrate transporter"/>
    <property type="match status" value="1"/>
</dbReference>
<dbReference type="EMBL" id="PQXN01000598">
    <property type="protein sequence ID" value="TGO44115.1"/>
    <property type="molecule type" value="Genomic_DNA"/>
</dbReference>
<feature type="transmembrane region" description="Helical" evidence="6">
    <location>
        <begin position="27"/>
        <end position="46"/>
    </location>
</feature>
<evidence type="ECO:0000259" key="7">
    <source>
        <dbReference type="PROSITE" id="PS50850"/>
    </source>
</evidence>
<dbReference type="InterPro" id="IPR036259">
    <property type="entry name" value="MFS_trans_sf"/>
</dbReference>
<keyword evidence="9" id="KW-1185">Reference proteome</keyword>
<feature type="domain" description="Major facilitator superfamily (MFS) profile" evidence="7">
    <location>
        <begin position="1"/>
        <end position="124"/>
    </location>
</feature>
<dbReference type="GO" id="GO:0005886">
    <property type="term" value="C:plasma membrane"/>
    <property type="evidence" value="ECO:0007669"/>
    <property type="project" value="TreeGrafter"/>
</dbReference>
<dbReference type="AlphaFoldDB" id="A0A4Z1H5R4"/>
<organism evidence="8 9">
    <name type="scientific">Botryotinia convoluta</name>
    <dbReference type="NCBI Taxonomy" id="54673"/>
    <lineage>
        <taxon>Eukaryota</taxon>
        <taxon>Fungi</taxon>
        <taxon>Dikarya</taxon>
        <taxon>Ascomycota</taxon>
        <taxon>Pezizomycotina</taxon>
        <taxon>Leotiomycetes</taxon>
        <taxon>Helotiales</taxon>
        <taxon>Sclerotiniaceae</taxon>
        <taxon>Botryotinia</taxon>
    </lineage>
</organism>
<protein>
    <recommendedName>
        <fullName evidence="7">Major facilitator superfamily (MFS) profile domain-containing protein</fullName>
    </recommendedName>
</protein>
<dbReference type="Gene3D" id="1.20.1720.10">
    <property type="entry name" value="Multidrug resistance protein D"/>
    <property type="match status" value="1"/>
</dbReference>
<gene>
    <name evidence="8" type="ORF">BCON_0600g00020</name>
</gene>
<proteinExistence type="predicted"/>
<evidence type="ECO:0000256" key="4">
    <source>
        <dbReference type="ARBA" id="ARBA00022989"/>
    </source>
</evidence>
<dbReference type="Pfam" id="PF07690">
    <property type="entry name" value="MFS_1"/>
    <property type="match status" value="1"/>
</dbReference>
<accession>A0A4Z1H5R4</accession>
<dbReference type="OrthoDB" id="2441642at2759"/>
<evidence type="ECO:0000313" key="9">
    <source>
        <dbReference type="Proteomes" id="UP000297527"/>
    </source>
</evidence>
<evidence type="ECO:0000256" key="2">
    <source>
        <dbReference type="ARBA" id="ARBA00022448"/>
    </source>
</evidence>
<dbReference type="PANTHER" id="PTHR23502">
    <property type="entry name" value="MAJOR FACILITATOR SUPERFAMILY"/>
    <property type="match status" value="1"/>
</dbReference>
<evidence type="ECO:0000256" key="3">
    <source>
        <dbReference type="ARBA" id="ARBA00022692"/>
    </source>
</evidence>
<dbReference type="PROSITE" id="PS50850">
    <property type="entry name" value="MFS"/>
    <property type="match status" value="1"/>
</dbReference>
<keyword evidence="3 6" id="KW-0812">Transmembrane</keyword>
<keyword evidence="4 6" id="KW-1133">Transmembrane helix</keyword>
<evidence type="ECO:0000256" key="6">
    <source>
        <dbReference type="SAM" id="Phobius"/>
    </source>
</evidence>